<evidence type="ECO:0000259" key="4">
    <source>
        <dbReference type="Pfam" id="PF14432"/>
    </source>
</evidence>
<dbReference type="Pfam" id="PF13041">
    <property type="entry name" value="PPR_2"/>
    <property type="match status" value="3"/>
</dbReference>
<feature type="repeat" description="PPR" evidence="3">
    <location>
        <begin position="178"/>
        <end position="212"/>
    </location>
</feature>
<proteinExistence type="inferred from homology"/>
<dbReference type="Proteomes" id="UP001443914">
    <property type="component" value="Unassembled WGS sequence"/>
</dbReference>
<dbReference type="InterPro" id="IPR032867">
    <property type="entry name" value="DYW_dom"/>
</dbReference>
<dbReference type="Pfam" id="PF14432">
    <property type="entry name" value="DYW_deaminase"/>
    <property type="match status" value="1"/>
</dbReference>
<organism evidence="5 6">
    <name type="scientific">Saponaria officinalis</name>
    <name type="common">Common soapwort</name>
    <name type="synonym">Lychnis saponaria</name>
    <dbReference type="NCBI Taxonomy" id="3572"/>
    <lineage>
        <taxon>Eukaryota</taxon>
        <taxon>Viridiplantae</taxon>
        <taxon>Streptophyta</taxon>
        <taxon>Embryophyta</taxon>
        <taxon>Tracheophyta</taxon>
        <taxon>Spermatophyta</taxon>
        <taxon>Magnoliopsida</taxon>
        <taxon>eudicotyledons</taxon>
        <taxon>Gunneridae</taxon>
        <taxon>Pentapetalae</taxon>
        <taxon>Caryophyllales</taxon>
        <taxon>Caryophyllaceae</taxon>
        <taxon>Caryophylleae</taxon>
        <taxon>Saponaria</taxon>
    </lineage>
</organism>
<dbReference type="InterPro" id="IPR046960">
    <property type="entry name" value="PPR_At4g14850-like_plant"/>
</dbReference>
<keyword evidence="6" id="KW-1185">Reference proteome</keyword>
<evidence type="ECO:0000313" key="6">
    <source>
        <dbReference type="Proteomes" id="UP001443914"/>
    </source>
</evidence>
<dbReference type="PANTHER" id="PTHR47926:SF386">
    <property type="entry name" value="PENTATRICOPEPTIDE REPEAT-CONTAINING PROTEIN"/>
    <property type="match status" value="1"/>
</dbReference>
<dbReference type="FunFam" id="1.25.40.10:FF:000598">
    <property type="entry name" value="pentatricopeptide repeat-containing protein At1g20230 isoform X2"/>
    <property type="match status" value="1"/>
</dbReference>
<feature type="repeat" description="PPR" evidence="3">
    <location>
        <begin position="349"/>
        <end position="383"/>
    </location>
</feature>
<comment type="caution">
    <text evidence="5">The sequence shown here is derived from an EMBL/GenBank/DDBJ whole genome shotgun (WGS) entry which is preliminary data.</text>
</comment>
<dbReference type="FunFam" id="1.25.40.10:FF:000031">
    <property type="entry name" value="Pentatricopeptide repeat-containing protein mitochondrial"/>
    <property type="match status" value="1"/>
</dbReference>
<dbReference type="FunFam" id="1.25.40.10:FF:000393">
    <property type="entry name" value="Pentatricopeptide repeat-containing protein At1g20230"/>
    <property type="match status" value="1"/>
</dbReference>
<dbReference type="NCBIfam" id="TIGR00756">
    <property type="entry name" value="PPR"/>
    <property type="match status" value="7"/>
</dbReference>
<evidence type="ECO:0000256" key="3">
    <source>
        <dbReference type="PROSITE-ProRule" id="PRU00708"/>
    </source>
</evidence>
<dbReference type="AlphaFoldDB" id="A0AAW1LXR3"/>
<dbReference type="Pfam" id="PF01535">
    <property type="entry name" value="PPR"/>
    <property type="match status" value="3"/>
</dbReference>
<dbReference type="FunFam" id="1.25.40.10:FF:000366">
    <property type="entry name" value="Pentatricopeptide (PPR) repeat-containing protein"/>
    <property type="match status" value="1"/>
</dbReference>
<feature type="repeat" description="PPR" evidence="3">
    <location>
        <begin position="77"/>
        <end position="111"/>
    </location>
</feature>
<dbReference type="GO" id="GO:0003723">
    <property type="term" value="F:RNA binding"/>
    <property type="evidence" value="ECO:0007669"/>
    <property type="project" value="InterPro"/>
</dbReference>
<evidence type="ECO:0000313" key="5">
    <source>
        <dbReference type="EMBL" id="KAK9740064.1"/>
    </source>
</evidence>
<accession>A0AAW1LXR3</accession>
<dbReference type="GO" id="GO:0008270">
    <property type="term" value="F:zinc ion binding"/>
    <property type="evidence" value="ECO:0007669"/>
    <property type="project" value="InterPro"/>
</dbReference>
<dbReference type="EMBL" id="JBDFQZ010000003">
    <property type="protein sequence ID" value="KAK9740064.1"/>
    <property type="molecule type" value="Genomic_DNA"/>
</dbReference>
<sequence>MGSKPIFKIISRSTLTIPSILSLASSSAYKTRQAHAHILKTGLLIDVSLSSKITSLYANHQCFTDAELFLDSIEEPSSSSYSIIINAFSKFKLFHNVLHLFGKMLSKGVFPDGYVMPAVAKACAGLSAFEIGRRVHGIVKVCGYSSDSVVQSSLVHMYVKCCQLRDAHKVLDEIAEPDVVTFSAMIAGYARNGSVDSAKGLFDEMGTSGLKPNLISWNGLITGFNQSGLYFEAITAFRDMQLAGCQADGSSFSSVLAATADLEDLNVGYQVHNYVIKRGFVSDVWVVSALVNMYGKCRRVPEMKSAFDELGYMETGSCNALATGLARNGLVDDALVLFKQMRGHGMDLNVVSWTSMVSCCSQNGKDIEALELFKDMQLAGVKPNAVTIPCLLPACGNIAALMHGKAAHCFSLRRGMVDDVFVGSALIDMYAKCGKIRDSQLCFDKMPEKNLVTWNVIIGGYAMHGNYKEAFEMFDAMQKSGQKPNAVTFTCLLSACNQKGLVDEGWHYFNNMSEKYGVEARMEHYACMVSLLSRVGKLDEAYSLIKEMPFEGDGCVWGALLSSCRVYKNLHLGEIAAKRLFELEPRNPGNYVLLSNIYASKSMWDDVDKIRDLMKQTGLKKNPGCSWIEIKNKVHMLLAGDKEHPQMAEIIRKMETLGNEMKKVGLIPKIDYVLQDVEEQDKEQMLCGHSEKLAVVFGLLNSPEGFPLRVIKNLRICGDCHAVIKFISSFEGREIFVRDTNRFHHFKDGECSCGDHW</sequence>
<dbReference type="PANTHER" id="PTHR47926">
    <property type="entry name" value="PENTATRICOPEPTIDE REPEAT-CONTAINING PROTEIN"/>
    <property type="match status" value="1"/>
</dbReference>
<feature type="repeat" description="PPR" evidence="3">
    <location>
        <begin position="485"/>
        <end position="515"/>
    </location>
</feature>
<protein>
    <recommendedName>
        <fullName evidence="4">DYW domain-containing protein</fullName>
    </recommendedName>
</protein>
<evidence type="ECO:0000256" key="1">
    <source>
        <dbReference type="ARBA" id="ARBA00006643"/>
    </source>
</evidence>
<keyword evidence="2" id="KW-0677">Repeat</keyword>
<feature type="domain" description="DYW" evidence="4">
    <location>
        <begin position="666"/>
        <end position="757"/>
    </location>
</feature>
<dbReference type="PROSITE" id="PS51375">
    <property type="entry name" value="PPR"/>
    <property type="match status" value="7"/>
</dbReference>
<dbReference type="GO" id="GO:0009451">
    <property type="term" value="P:RNA modification"/>
    <property type="evidence" value="ECO:0007669"/>
    <property type="project" value="InterPro"/>
</dbReference>
<dbReference type="Pfam" id="PF20431">
    <property type="entry name" value="E_motif"/>
    <property type="match status" value="1"/>
</dbReference>
<feature type="repeat" description="PPR" evidence="3">
    <location>
        <begin position="213"/>
        <end position="247"/>
    </location>
</feature>
<dbReference type="InterPro" id="IPR046848">
    <property type="entry name" value="E_motif"/>
</dbReference>
<evidence type="ECO:0000256" key="2">
    <source>
        <dbReference type="ARBA" id="ARBA00022737"/>
    </source>
</evidence>
<gene>
    <name evidence="5" type="ORF">RND81_03G008500</name>
</gene>
<dbReference type="InterPro" id="IPR002885">
    <property type="entry name" value="PPR_rpt"/>
</dbReference>
<dbReference type="InterPro" id="IPR011990">
    <property type="entry name" value="TPR-like_helical_dom_sf"/>
</dbReference>
<feature type="repeat" description="PPR" evidence="3">
    <location>
        <begin position="314"/>
        <end position="348"/>
    </location>
</feature>
<dbReference type="Gene3D" id="1.25.40.10">
    <property type="entry name" value="Tetratricopeptide repeat domain"/>
    <property type="match status" value="4"/>
</dbReference>
<comment type="similarity">
    <text evidence="1">Belongs to the PPR family. PCMP-H subfamily.</text>
</comment>
<name>A0AAW1LXR3_SAPOF</name>
<feature type="repeat" description="PPR" evidence="3">
    <location>
        <begin position="450"/>
        <end position="484"/>
    </location>
</feature>
<reference evidence="5" key="1">
    <citation type="submission" date="2024-03" db="EMBL/GenBank/DDBJ databases">
        <title>WGS assembly of Saponaria officinalis var. Norfolk2.</title>
        <authorList>
            <person name="Jenkins J."/>
            <person name="Shu S."/>
            <person name="Grimwood J."/>
            <person name="Barry K."/>
            <person name="Goodstein D."/>
            <person name="Schmutz J."/>
            <person name="Leebens-Mack J."/>
            <person name="Osbourn A."/>
        </authorList>
    </citation>
    <scope>NUCLEOTIDE SEQUENCE [LARGE SCALE GENOMIC DNA]</scope>
    <source>
        <strain evidence="5">JIC</strain>
    </source>
</reference>